<proteinExistence type="predicted"/>
<evidence type="ECO:0000313" key="2">
    <source>
        <dbReference type="EMBL" id="PWE57139.1"/>
    </source>
</evidence>
<dbReference type="Proteomes" id="UP000245252">
    <property type="component" value="Unassembled WGS sequence"/>
</dbReference>
<keyword evidence="3" id="KW-1185">Reference proteome</keyword>
<dbReference type="OrthoDB" id="8273380at2"/>
<feature type="compositionally biased region" description="Low complexity" evidence="1">
    <location>
        <begin position="290"/>
        <end position="301"/>
    </location>
</feature>
<feature type="region of interest" description="Disordered" evidence="1">
    <location>
        <begin position="290"/>
        <end position="318"/>
    </location>
</feature>
<protein>
    <recommendedName>
        <fullName evidence="4">Scaffolding protein</fullName>
    </recommendedName>
</protein>
<comment type="caution">
    <text evidence="2">The sequence shown here is derived from an EMBL/GenBank/DDBJ whole genome shotgun (WGS) entry which is preliminary data.</text>
</comment>
<sequence length="331" mass="36539">MNDSANLPEDGGSKTVDAFSLNDPRALDFAEFGEDDDANTNPSQDNGDDAAELPDGEDDDLPSDLPDDAETGDDDGQSSDDDDEQSIDDAKLDDTVITLKGGEQVPVKELKLGYMRERDYRSKTQEVANSRRNLEAMSQRVEQTAAALSKFLVDQLPPEPDRALAVKDPTKFASQKAVYDAAMEQVNELLTLAGEPKEVANALTEEQQREKLLAEKKALHEAFPDLLKSKDQHEKFFDDAFDTARQIGFSDQELARVTDHRYFKLAHYARLGMQAEAAKKKAMDKVANAPAPVAPAKASNKTQQKTRQNQDAMKRLARTGSIKDAMAIDFE</sequence>
<organism evidence="2 3">
    <name type="scientific">Metarhizobium album</name>
    <dbReference type="NCBI Taxonomy" id="2182425"/>
    <lineage>
        <taxon>Bacteria</taxon>
        <taxon>Pseudomonadati</taxon>
        <taxon>Pseudomonadota</taxon>
        <taxon>Alphaproteobacteria</taxon>
        <taxon>Hyphomicrobiales</taxon>
        <taxon>Rhizobiaceae</taxon>
        <taxon>Metarhizobium</taxon>
    </lineage>
</organism>
<feature type="compositionally biased region" description="Acidic residues" evidence="1">
    <location>
        <begin position="46"/>
        <end position="87"/>
    </location>
</feature>
<dbReference type="AlphaFoldDB" id="A0A2U2DVB3"/>
<reference evidence="2 3" key="1">
    <citation type="submission" date="2018-05" db="EMBL/GenBank/DDBJ databases">
        <title>The draft genome of strain NS-104.</title>
        <authorList>
            <person name="Hang P."/>
            <person name="Jiang J."/>
        </authorList>
    </citation>
    <scope>NUCLEOTIDE SEQUENCE [LARGE SCALE GENOMIC DNA]</scope>
    <source>
        <strain evidence="2 3">NS-104</strain>
    </source>
</reference>
<evidence type="ECO:0000313" key="3">
    <source>
        <dbReference type="Proteomes" id="UP000245252"/>
    </source>
</evidence>
<dbReference type="RefSeq" id="WP_109457242.1">
    <property type="nucleotide sequence ID" value="NZ_QFBC01000002.1"/>
</dbReference>
<name>A0A2U2DVB3_9HYPH</name>
<evidence type="ECO:0000256" key="1">
    <source>
        <dbReference type="SAM" id="MobiDB-lite"/>
    </source>
</evidence>
<gene>
    <name evidence="2" type="ORF">DEM27_05725</name>
</gene>
<feature type="compositionally biased region" description="Polar residues" evidence="1">
    <location>
        <begin position="302"/>
        <end position="311"/>
    </location>
</feature>
<evidence type="ECO:0008006" key="4">
    <source>
        <dbReference type="Google" id="ProtNLM"/>
    </source>
</evidence>
<feature type="region of interest" description="Disordered" evidence="1">
    <location>
        <begin position="1"/>
        <end position="95"/>
    </location>
</feature>
<dbReference type="EMBL" id="QFBC01000002">
    <property type="protein sequence ID" value="PWE57139.1"/>
    <property type="molecule type" value="Genomic_DNA"/>
</dbReference>
<accession>A0A2U2DVB3</accession>